<dbReference type="PANTHER" id="PTHR42754">
    <property type="entry name" value="ENDOGLUCANASE"/>
    <property type="match status" value="1"/>
</dbReference>
<name>A0A918R340_9FLAO</name>
<reference evidence="1" key="1">
    <citation type="journal article" date="2014" name="Int. J. Syst. Evol. Microbiol.">
        <title>Complete genome sequence of Corynebacterium casei LMG S-19264T (=DSM 44701T), isolated from a smear-ripened cheese.</title>
        <authorList>
            <consortium name="US DOE Joint Genome Institute (JGI-PGF)"/>
            <person name="Walter F."/>
            <person name="Albersmeier A."/>
            <person name="Kalinowski J."/>
            <person name="Ruckert C."/>
        </authorList>
    </citation>
    <scope>NUCLEOTIDE SEQUENCE</scope>
    <source>
        <strain evidence="1">KCTC 12710</strain>
    </source>
</reference>
<protein>
    <submittedName>
        <fullName evidence="1">Lipoprotein</fullName>
    </submittedName>
</protein>
<evidence type="ECO:0000313" key="1">
    <source>
        <dbReference type="EMBL" id="GGZ84875.1"/>
    </source>
</evidence>
<organism evidence="1 2">
    <name type="scientific">Algibacter mikhailovii</name>
    <dbReference type="NCBI Taxonomy" id="425498"/>
    <lineage>
        <taxon>Bacteria</taxon>
        <taxon>Pseudomonadati</taxon>
        <taxon>Bacteroidota</taxon>
        <taxon>Flavobacteriia</taxon>
        <taxon>Flavobacteriales</taxon>
        <taxon>Flavobacteriaceae</taxon>
        <taxon>Algibacter</taxon>
    </lineage>
</organism>
<dbReference type="Proteomes" id="UP000636004">
    <property type="component" value="Unassembled WGS sequence"/>
</dbReference>
<reference evidence="1" key="2">
    <citation type="submission" date="2020-09" db="EMBL/GenBank/DDBJ databases">
        <authorList>
            <person name="Sun Q."/>
            <person name="Kim S."/>
        </authorList>
    </citation>
    <scope>NUCLEOTIDE SEQUENCE</scope>
    <source>
        <strain evidence="1">KCTC 12710</strain>
    </source>
</reference>
<dbReference type="PANTHER" id="PTHR42754:SF1">
    <property type="entry name" value="LIPOPROTEIN"/>
    <property type="match status" value="1"/>
</dbReference>
<comment type="caution">
    <text evidence="1">The sequence shown here is derived from an EMBL/GenBank/DDBJ whole genome shotgun (WGS) entry which is preliminary data.</text>
</comment>
<keyword evidence="1" id="KW-0449">Lipoprotein</keyword>
<gene>
    <name evidence="1" type="ORF">GCM10007028_23660</name>
</gene>
<evidence type="ECO:0000313" key="2">
    <source>
        <dbReference type="Proteomes" id="UP000636004"/>
    </source>
</evidence>
<dbReference type="EMBL" id="BMWZ01000005">
    <property type="protein sequence ID" value="GGZ84875.1"/>
    <property type="molecule type" value="Genomic_DNA"/>
</dbReference>
<sequence length="432" mass="47265">MLFFACSKTEPIETSIDSNPNINFVKTLGGSLNELAKSIIKTNDGGYAILGHVQSSNGDVSNKPDTSFDYWILKYNETHTLQWQFSYGGSEDDRGIDIIQTNDNGYAVIGYSKSNNRDVTENNGANDFWVCKLDEAGHILWEKSFGYLGADIGNAIIQTEDNGFLITGVLDVSASNGQGNSKVSSAKRHAGGDYWAIKLDATGNKQWSKFYGGTFTDTPNDIIQTNDNGYLLIGASDSDDVDVNNNKGSYDFWVVKISSFGTLLWEKSFGGSQIDEAHAICKTNDGNYFIVGDTRSNDFDVTNNNGSADLWLIKISPDGDLIWEQNYGGSSFDVGRSISRTEDNGFIISGSSRSLDGDLEENKGQNDAWLLKIDSEGRLLWQKTIGGSNIDFAYDAIELKNKSIISIGESSSIDGDIETNKGFSDLLIFSLK</sequence>
<keyword evidence="2" id="KW-1185">Reference proteome</keyword>
<dbReference type="AlphaFoldDB" id="A0A918R340"/>
<proteinExistence type="predicted"/>
<dbReference type="InterPro" id="IPR011047">
    <property type="entry name" value="Quinoprotein_ADH-like_sf"/>
</dbReference>
<accession>A0A918R340</accession>
<dbReference type="SUPFAM" id="SSF50998">
    <property type="entry name" value="Quinoprotein alcohol dehydrogenase-like"/>
    <property type="match status" value="1"/>
</dbReference>